<evidence type="ECO:0000256" key="4">
    <source>
        <dbReference type="ARBA" id="ARBA00023136"/>
    </source>
</evidence>
<keyword evidence="4 5" id="KW-0472">Membrane</keyword>
<evidence type="ECO:0000256" key="1">
    <source>
        <dbReference type="ARBA" id="ARBA00004141"/>
    </source>
</evidence>
<comment type="subcellular location">
    <subcellularLocation>
        <location evidence="1">Membrane</location>
        <topology evidence="1">Multi-pass membrane protein</topology>
    </subcellularLocation>
</comment>
<dbReference type="EMBL" id="JH993012">
    <property type="protein sequence ID" value="EKX43213.1"/>
    <property type="molecule type" value="Genomic_DNA"/>
</dbReference>
<evidence type="ECO:0000313" key="9">
    <source>
        <dbReference type="Proteomes" id="UP000011087"/>
    </source>
</evidence>
<feature type="non-terminal residue" evidence="7">
    <location>
        <position position="1"/>
    </location>
</feature>
<dbReference type="Pfam" id="PF08016">
    <property type="entry name" value="PKD_channel"/>
    <property type="match status" value="1"/>
</dbReference>
<dbReference type="InterPro" id="IPR051223">
    <property type="entry name" value="Polycystin"/>
</dbReference>
<feature type="transmembrane region" description="Helical" evidence="5">
    <location>
        <begin position="136"/>
        <end position="160"/>
    </location>
</feature>
<accession>L1J3V6</accession>
<dbReference type="PaxDb" id="55529-EKX43213"/>
<reference evidence="9" key="2">
    <citation type="submission" date="2012-11" db="EMBL/GenBank/DDBJ databases">
        <authorList>
            <person name="Kuo A."/>
            <person name="Curtis B.A."/>
            <person name="Tanifuji G."/>
            <person name="Burki F."/>
            <person name="Gruber A."/>
            <person name="Irimia M."/>
            <person name="Maruyama S."/>
            <person name="Arias M.C."/>
            <person name="Ball S.G."/>
            <person name="Gile G.H."/>
            <person name="Hirakawa Y."/>
            <person name="Hopkins J.F."/>
            <person name="Rensing S.A."/>
            <person name="Schmutz J."/>
            <person name="Symeonidi A."/>
            <person name="Elias M."/>
            <person name="Eveleigh R.J."/>
            <person name="Herman E.K."/>
            <person name="Klute M.J."/>
            <person name="Nakayama T."/>
            <person name="Obornik M."/>
            <person name="Reyes-Prieto A."/>
            <person name="Armbrust E.V."/>
            <person name="Aves S.J."/>
            <person name="Beiko R.G."/>
            <person name="Coutinho P."/>
            <person name="Dacks J.B."/>
            <person name="Durnford D.G."/>
            <person name="Fast N.M."/>
            <person name="Green B.R."/>
            <person name="Grisdale C."/>
            <person name="Hempe F."/>
            <person name="Henrissat B."/>
            <person name="Hoppner M.P."/>
            <person name="Ishida K.-I."/>
            <person name="Kim E."/>
            <person name="Koreny L."/>
            <person name="Kroth P.G."/>
            <person name="Liu Y."/>
            <person name="Malik S.-B."/>
            <person name="Maier U.G."/>
            <person name="McRose D."/>
            <person name="Mock T."/>
            <person name="Neilson J.A."/>
            <person name="Onodera N.T."/>
            <person name="Poole A.M."/>
            <person name="Pritham E.J."/>
            <person name="Richards T.A."/>
            <person name="Rocap G."/>
            <person name="Roy S.W."/>
            <person name="Sarai C."/>
            <person name="Schaack S."/>
            <person name="Shirato S."/>
            <person name="Slamovits C.H."/>
            <person name="Spencer D.F."/>
            <person name="Suzuki S."/>
            <person name="Worden A.Z."/>
            <person name="Zauner S."/>
            <person name="Barry K."/>
            <person name="Bell C."/>
            <person name="Bharti A.K."/>
            <person name="Crow J.A."/>
            <person name="Grimwood J."/>
            <person name="Kramer R."/>
            <person name="Lindquist E."/>
            <person name="Lucas S."/>
            <person name="Salamov A."/>
            <person name="McFadden G.I."/>
            <person name="Lane C.E."/>
            <person name="Keeling P.J."/>
            <person name="Gray M.W."/>
            <person name="Grigoriev I.V."/>
            <person name="Archibald J.M."/>
        </authorList>
    </citation>
    <scope>NUCLEOTIDE SEQUENCE</scope>
    <source>
        <strain evidence="9">CCMP2712</strain>
    </source>
</reference>
<keyword evidence="9" id="KW-1185">Reference proteome</keyword>
<evidence type="ECO:0000313" key="7">
    <source>
        <dbReference type="EMBL" id="EKX43213.1"/>
    </source>
</evidence>
<proteinExistence type="predicted"/>
<dbReference type="OMA" id="QCCHDER"/>
<feature type="domain" description="Polycystin cation channel PKD1/PKD2" evidence="6">
    <location>
        <begin position="136"/>
        <end position="214"/>
    </location>
</feature>
<dbReference type="AlphaFoldDB" id="L1J3V6"/>
<protein>
    <recommendedName>
        <fullName evidence="6">Polycystin cation channel PKD1/PKD2 domain-containing protein</fullName>
    </recommendedName>
</protein>
<evidence type="ECO:0000256" key="5">
    <source>
        <dbReference type="SAM" id="Phobius"/>
    </source>
</evidence>
<dbReference type="InterPro" id="IPR013122">
    <property type="entry name" value="PKD1_2_channel"/>
</dbReference>
<evidence type="ECO:0000256" key="2">
    <source>
        <dbReference type="ARBA" id="ARBA00022692"/>
    </source>
</evidence>
<name>L1J3V6_GUITC</name>
<dbReference type="PANTHER" id="PTHR10877">
    <property type="entry name" value="POLYCYSTIN FAMILY MEMBER"/>
    <property type="match status" value="1"/>
</dbReference>
<dbReference type="OrthoDB" id="444119at2759"/>
<reference evidence="7 9" key="1">
    <citation type="journal article" date="2012" name="Nature">
        <title>Algal genomes reveal evolutionary mosaicism and the fate of nucleomorphs.</title>
        <authorList>
            <consortium name="DOE Joint Genome Institute"/>
            <person name="Curtis B.A."/>
            <person name="Tanifuji G."/>
            <person name="Burki F."/>
            <person name="Gruber A."/>
            <person name="Irimia M."/>
            <person name="Maruyama S."/>
            <person name="Arias M.C."/>
            <person name="Ball S.G."/>
            <person name="Gile G.H."/>
            <person name="Hirakawa Y."/>
            <person name="Hopkins J.F."/>
            <person name="Kuo A."/>
            <person name="Rensing S.A."/>
            <person name="Schmutz J."/>
            <person name="Symeonidi A."/>
            <person name="Elias M."/>
            <person name="Eveleigh R.J."/>
            <person name="Herman E.K."/>
            <person name="Klute M.J."/>
            <person name="Nakayama T."/>
            <person name="Obornik M."/>
            <person name="Reyes-Prieto A."/>
            <person name="Armbrust E.V."/>
            <person name="Aves S.J."/>
            <person name="Beiko R.G."/>
            <person name="Coutinho P."/>
            <person name="Dacks J.B."/>
            <person name="Durnford D.G."/>
            <person name="Fast N.M."/>
            <person name="Green B.R."/>
            <person name="Grisdale C.J."/>
            <person name="Hempel F."/>
            <person name="Henrissat B."/>
            <person name="Hoppner M.P."/>
            <person name="Ishida K."/>
            <person name="Kim E."/>
            <person name="Koreny L."/>
            <person name="Kroth P.G."/>
            <person name="Liu Y."/>
            <person name="Malik S.B."/>
            <person name="Maier U.G."/>
            <person name="McRose D."/>
            <person name="Mock T."/>
            <person name="Neilson J.A."/>
            <person name="Onodera N.T."/>
            <person name="Poole A.M."/>
            <person name="Pritham E.J."/>
            <person name="Richards T.A."/>
            <person name="Rocap G."/>
            <person name="Roy S.W."/>
            <person name="Sarai C."/>
            <person name="Schaack S."/>
            <person name="Shirato S."/>
            <person name="Slamovits C.H."/>
            <person name="Spencer D.F."/>
            <person name="Suzuki S."/>
            <person name="Worden A.Z."/>
            <person name="Zauner S."/>
            <person name="Barry K."/>
            <person name="Bell C."/>
            <person name="Bharti A.K."/>
            <person name="Crow J.A."/>
            <person name="Grimwood J."/>
            <person name="Kramer R."/>
            <person name="Lindquist E."/>
            <person name="Lucas S."/>
            <person name="Salamov A."/>
            <person name="McFadden G.I."/>
            <person name="Lane C.E."/>
            <person name="Keeling P.J."/>
            <person name="Gray M.W."/>
            <person name="Grigoriev I.V."/>
            <person name="Archibald J.M."/>
        </authorList>
    </citation>
    <scope>NUCLEOTIDE SEQUENCE</scope>
    <source>
        <strain evidence="7 9">CCMP2712</strain>
    </source>
</reference>
<dbReference type="EnsemblProtists" id="EKX43213">
    <property type="protein sequence ID" value="EKX43213"/>
    <property type="gene ID" value="GUITHDRAFT_73293"/>
</dbReference>
<evidence type="ECO:0000256" key="3">
    <source>
        <dbReference type="ARBA" id="ARBA00022989"/>
    </source>
</evidence>
<organism evidence="7">
    <name type="scientific">Guillardia theta (strain CCMP2712)</name>
    <name type="common">Cryptophyte</name>
    <dbReference type="NCBI Taxonomy" id="905079"/>
    <lineage>
        <taxon>Eukaryota</taxon>
        <taxon>Cryptophyceae</taxon>
        <taxon>Pyrenomonadales</taxon>
        <taxon>Geminigeraceae</taxon>
        <taxon>Guillardia</taxon>
    </lineage>
</organism>
<dbReference type="Proteomes" id="UP000011087">
    <property type="component" value="Unassembled WGS sequence"/>
</dbReference>
<keyword evidence="3 5" id="KW-1133">Transmembrane helix</keyword>
<dbReference type="GO" id="GO:0016020">
    <property type="term" value="C:membrane"/>
    <property type="evidence" value="ECO:0007669"/>
    <property type="project" value="UniProtKB-SubCell"/>
</dbReference>
<dbReference type="PANTHER" id="PTHR10877:SF183">
    <property type="entry name" value="AT14535P-RELATED"/>
    <property type="match status" value="1"/>
</dbReference>
<feature type="transmembrane region" description="Helical" evidence="5">
    <location>
        <begin position="172"/>
        <end position="194"/>
    </location>
</feature>
<evidence type="ECO:0000313" key="8">
    <source>
        <dbReference type="EnsemblProtists" id="EKX43213"/>
    </source>
</evidence>
<sequence length="215" mass="24237">MEHVFIPITFVQTDEAGDKLDKSDWGKIARYNRILGSVRMQQTRSRPTSFWLNDTMESRLLAQRVRYLEARHWIDRQTDFVELVISLYNGELSVFTEAVLTLQIERGGFIDNEFSISSIVLDPYKLSPAPAYLSDAGWLVCLLIFTLITLSSVPDVLLALIVETFAAAANDIFHFVLVFLTIVFCFASSGTLLFGHEVTGFSSVGVSFMTCFELL</sequence>
<gene>
    <name evidence="7" type="ORF">GUITHDRAFT_73293</name>
</gene>
<dbReference type="HOGENOM" id="CLU_072243_0_0_1"/>
<dbReference type="GeneID" id="17299874"/>
<dbReference type="RefSeq" id="XP_005830193.1">
    <property type="nucleotide sequence ID" value="XM_005830136.1"/>
</dbReference>
<reference evidence="8" key="3">
    <citation type="submission" date="2015-06" db="UniProtKB">
        <authorList>
            <consortium name="EnsemblProtists"/>
        </authorList>
    </citation>
    <scope>IDENTIFICATION</scope>
</reference>
<evidence type="ECO:0000259" key="6">
    <source>
        <dbReference type="Pfam" id="PF08016"/>
    </source>
</evidence>
<keyword evidence="2 5" id="KW-0812">Transmembrane</keyword>
<dbReference type="KEGG" id="gtt:GUITHDRAFT_73293"/>